<dbReference type="InterPro" id="IPR047749">
    <property type="entry name" value="STY4528-like"/>
</dbReference>
<dbReference type="EMBL" id="CVVU01000067">
    <property type="protein sequence ID" value="CRO35229.1"/>
    <property type="molecule type" value="Genomic_DNA"/>
</dbReference>
<feature type="region of interest" description="Disordered" evidence="1">
    <location>
        <begin position="373"/>
        <end position="443"/>
    </location>
</feature>
<evidence type="ECO:0000313" key="4">
    <source>
        <dbReference type="Proteomes" id="UP000045039"/>
    </source>
</evidence>
<feature type="compositionally biased region" description="Basic and acidic residues" evidence="1">
    <location>
        <begin position="411"/>
        <end position="428"/>
    </location>
</feature>
<evidence type="ECO:0000313" key="2">
    <source>
        <dbReference type="EMBL" id="ALY08352.1"/>
    </source>
</evidence>
<name>A0A0G4ZBU5_PSEAI</name>
<feature type="region of interest" description="Disordered" evidence="1">
    <location>
        <begin position="258"/>
        <end position="279"/>
    </location>
</feature>
<evidence type="ECO:0000256" key="1">
    <source>
        <dbReference type="SAM" id="MobiDB-lite"/>
    </source>
</evidence>
<evidence type="ECO:0000313" key="3">
    <source>
        <dbReference type="EMBL" id="CRO35229.1"/>
    </source>
</evidence>
<organism evidence="2">
    <name type="scientific">Pseudomonas aeruginosa</name>
    <dbReference type="NCBI Taxonomy" id="287"/>
    <lineage>
        <taxon>Bacteria</taxon>
        <taxon>Pseudomonadati</taxon>
        <taxon>Pseudomonadota</taxon>
        <taxon>Gammaproteobacteria</taxon>
        <taxon>Pseudomonadales</taxon>
        <taxon>Pseudomonadaceae</taxon>
        <taxon>Pseudomonas</taxon>
    </lineage>
</organism>
<gene>
    <name evidence="3" type="ORF">PAERUG_P19_London_7_VIM_2_05_10_01427</name>
</gene>
<reference evidence="4" key="2">
    <citation type="submission" date="2015-06" db="EMBL/GenBank/DDBJ databases">
        <authorList>
            <person name="Radhakrishnan Rajesh"/>
            <person name="Underwood Anthony"/>
            <person name="Al-Shahib Ali"/>
        </authorList>
    </citation>
    <scope>NUCLEOTIDE SEQUENCE [LARGE SCALE GENOMIC DNA]</scope>
    <source>
        <strain evidence="4">P19_London_7_VIM_2_05_10</strain>
    </source>
</reference>
<reference evidence="3" key="3">
    <citation type="submission" date="2015-06" db="EMBL/GenBank/DDBJ databases">
        <authorList>
            <person name="Radhakrishnan R."/>
            <person name="Underwood A."/>
            <person name="Al-Shahib A."/>
        </authorList>
    </citation>
    <scope>NUCLEOTIDE SEQUENCE</scope>
    <source>
        <strain evidence="3">P19_London_7_VIM_2_05_10</strain>
    </source>
</reference>
<feature type="region of interest" description="Disordered" evidence="1">
    <location>
        <begin position="232"/>
        <end position="251"/>
    </location>
</feature>
<dbReference type="AlphaFoldDB" id="A0A0G4ZBU5"/>
<reference evidence="2" key="1">
    <citation type="journal article" date="2015" name="MBio">
        <title>Phylogenetic Distribution of CRISPR-Cas Systems in Antibiotic-Resistant Pseudomonas aeruginosa.</title>
        <authorList>
            <person name="van Belkum A."/>
            <person name="Soriaga L.B."/>
            <person name="LaFave M.C."/>
            <person name="Akella S."/>
            <person name="Veyrieras J.B."/>
            <person name="Barbu E.M."/>
            <person name="Shortridge D."/>
            <person name="Blanc B."/>
            <person name="Hannum G."/>
            <person name="Zambardi G."/>
            <person name="Miller K."/>
            <person name="Enright M.C."/>
            <person name="Mugnier N."/>
            <person name="Brami D."/>
            <person name="Schicklin S."/>
            <person name="Felderman M."/>
            <person name="Schwartz A.S."/>
            <person name="Richardson T.H."/>
            <person name="Peterson T.C."/>
            <person name="Hubby B."/>
            <person name="Cady K.C."/>
        </authorList>
    </citation>
    <scope>NUCLEOTIDE SEQUENCE</scope>
    <source>
        <strain evidence="2">WH-SGI-V-07174</strain>
    </source>
</reference>
<dbReference type="NCBIfam" id="NF040582">
    <property type="entry name" value="STY4528_fam"/>
    <property type="match status" value="1"/>
</dbReference>
<evidence type="ECO:0008006" key="5">
    <source>
        <dbReference type="Google" id="ProtNLM"/>
    </source>
</evidence>
<sequence>MTMRLSRFPISTLLDSASGHLEAHLFKKRLDAESGEPLAQQYSGIIFSGNPHETVPRRLLLDKRLTPLERNCWQVFRLLINDDGLTAFPTYEQLRPYLGMQPGKIASRETIAKALTVLRLTRWLSLGRRLRNDLNGQVQGNVYILHDEPVSPAEALELDPDYMQLLSQSTDHGNRAIREVGQVTWREFRDDPDVGRRLPSHLEKLEGRLNHQQWALDSQLEADPAAEFGIRTLPDLPHSTPSSDAELSEISGKRCALPLSSDAEPRQNPPSTPLVRMPNSYSTYTYKQDSVCKKPVQPRAREDAHPNWQDLLNGLEAEQRIQAVSALRRVSEELRRPVIEQWRHRCAGGSVGNPFGYLMTLIQRAVQGKFNASWAPEEPAERTIPAAERPSRALAPPSPTTPTQPQLQPKGDTRTGNEVLSRLKDLIRPRHGSSVPSERGDEP</sequence>
<protein>
    <recommendedName>
        <fullName evidence="5">Helix-turn-helix domain-containing protein</fullName>
    </recommendedName>
</protein>
<accession>A0A0G4ZBU5</accession>
<dbReference type="Proteomes" id="UP000045039">
    <property type="component" value="Unassembled WGS sequence"/>
</dbReference>
<dbReference type="EMBL" id="KT887560">
    <property type="protein sequence ID" value="ALY08352.1"/>
    <property type="molecule type" value="Genomic_DNA"/>
</dbReference>
<proteinExistence type="predicted"/>